<feature type="compositionally biased region" description="Polar residues" evidence="1">
    <location>
        <begin position="63"/>
        <end position="76"/>
    </location>
</feature>
<dbReference type="AlphaFoldDB" id="A0A6J6EJY5"/>
<evidence type="ECO:0000256" key="1">
    <source>
        <dbReference type="SAM" id="MobiDB-lite"/>
    </source>
</evidence>
<protein>
    <submittedName>
        <fullName evidence="2">Unannotated protein</fullName>
    </submittedName>
</protein>
<feature type="compositionally biased region" description="Low complexity" evidence="1">
    <location>
        <begin position="21"/>
        <end position="31"/>
    </location>
</feature>
<sequence>MAITTRPPMANTSLHALAAAIAPKSAASSTKGGKKSVVLTNATSSLTRYTAASSKGARPMMSAGSTDRGNSSTSPARRSLPHLAAQPPQLVHSVKRNGAPSCMIPAESAMREA</sequence>
<feature type="region of interest" description="Disordered" evidence="1">
    <location>
        <begin position="21"/>
        <end position="113"/>
    </location>
</feature>
<dbReference type="EMBL" id="CAEZTS010000042">
    <property type="protein sequence ID" value="CAB4575504.1"/>
    <property type="molecule type" value="Genomic_DNA"/>
</dbReference>
<feature type="compositionally biased region" description="Polar residues" evidence="1">
    <location>
        <begin position="38"/>
        <end position="53"/>
    </location>
</feature>
<evidence type="ECO:0000313" key="2">
    <source>
        <dbReference type="EMBL" id="CAB4575504.1"/>
    </source>
</evidence>
<organism evidence="2">
    <name type="scientific">freshwater metagenome</name>
    <dbReference type="NCBI Taxonomy" id="449393"/>
    <lineage>
        <taxon>unclassified sequences</taxon>
        <taxon>metagenomes</taxon>
        <taxon>ecological metagenomes</taxon>
    </lineage>
</organism>
<proteinExistence type="predicted"/>
<reference evidence="2" key="1">
    <citation type="submission" date="2020-05" db="EMBL/GenBank/DDBJ databases">
        <authorList>
            <person name="Chiriac C."/>
            <person name="Salcher M."/>
            <person name="Ghai R."/>
            <person name="Kavagutti S V."/>
        </authorList>
    </citation>
    <scope>NUCLEOTIDE SEQUENCE</scope>
</reference>
<name>A0A6J6EJY5_9ZZZZ</name>
<gene>
    <name evidence="2" type="ORF">UFOPK1722_00652</name>
</gene>
<accession>A0A6J6EJY5</accession>